<dbReference type="InterPro" id="IPR004045">
    <property type="entry name" value="Glutathione_S-Trfase_N"/>
</dbReference>
<proteinExistence type="predicted"/>
<evidence type="ECO:0000256" key="3">
    <source>
        <dbReference type="PIRSR" id="PIRSR015753-3"/>
    </source>
</evidence>
<name>A0A250XFF0_9CHLO</name>
<dbReference type="InterPro" id="IPR036282">
    <property type="entry name" value="Glutathione-S-Trfase_C_sf"/>
</dbReference>
<dbReference type="SFLD" id="SFLDG01206">
    <property type="entry name" value="Xi.1"/>
    <property type="match status" value="1"/>
</dbReference>
<evidence type="ECO:0000259" key="4">
    <source>
        <dbReference type="PROSITE" id="PS50405"/>
    </source>
</evidence>
<dbReference type="CDD" id="cd03190">
    <property type="entry name" value="GST_C_Omega_like"/>
    <property type="match status" value="1"/>
</dbReference>
<dbReference type="SFLD" id="SFLDG01148">
    <property type="entry name" value="Xi_(cytGST)"/>
    <property type="match status" value="1"/>
</dbReference>
<dbReference type="PROSITE" id="PS50405">
    <property type="entry name" value="GST_CTER"/>
    <property type="match status" value="1"/>
</dbReference>
<sequence>MLTNLRCYVSDDCAMHFSIPQPLQPLTNNGAFKRTDAGFRNIITPGGVFEPEAGRYHLYISLACPWAHRCLIMLNLKGLQDVIGLSIVHPTWQRTRPDHPEDHHTGWAFVSEGDEPLYSSPGGNGPFTNEGCIPDHVNEAKFVRDLYDMAGDTVGRYSVPVLWCKKVKTIVNNESSEIIRMLNTEFNSLAKNAGLDLYPSHLQQEIDEINSWVYPTINNGVYRCGFAAKQEPYEQAFDELFSSLDRCEDILSKKRYIAGDVFTEADIRLFVTLIRFDPVYVVYFKTNKKFLREYPNLREYVREIFHMPGVHETVDISHIKVHYFTSHQRLNYFSVVPKGGDPW</sequence>
<dbReference type="InterPro" id="IPR010987">
    <property type="entry name" value="Glutathione-S-Trfase_C-like"/>
</dbReference>
<evidence type="ECO:0000313" key="6">
    <source>
        <dbReference type="Proteomes" id="UP000232323"/>
    </source>
</evidence>
<organism evidence="5 6">
    <name type="scientific">Chlamydomonas eustigma</name>
    <dbReference type="NCBI Taxonomy" id="1157962"/>
    <lineage>
        <taxon>Eukaryota</taxon>
        <taxon>Viridiplantae</taxon>
        <taxon>Chlorophyta</taxon>
        <taxon>core chlorophytes</taxon>
        <taxon>Chlorophyceae</taxon>
        <taxon>CS clade</taxon>
        <taxon>Chlamydomonadales</taxon>
        <taxon>Chlamydomonadaceae</taxon>
        <taxon>Chlamydomonas</taxon>
    </lineage>
</organism>
<dbReference type="GO" id="GO:0004364">
    <property type="term" value="F:glutathione transferase activity"/>
    <property type="evidence" value="ECO:0007669"/>
    <property type="project" value="InterPro"/>
</dbReference>
<gene>
    <name evidence="5" type="ORF">CEUSTIGMA_g9211.t1</name>
</gene>
<dbReference type="PANTHER" id="PTHR32419:SF6">
    <property type="entry name" value="GLUTATHIONE S-TRANSFERASE OMEGA-LIKE 1-RELATED"/>
    <property type="match status" value="1"/>
</dbReference>
<feature type="site" description="Lowers pKa of active site Cys" evidence="3">
    <location>
        <position position="280"/>
    </location>
</feature>
<feature type="site" description="Lowers pKa of active site Cys" evidence="3">
    <location>
        <position position="323"/>
    </location>
</feature>
<protein>
    <recommendedName>
        <fullName evidence="4">GST C-terminal domain-containing protein</fullName>
    </recommendedName>
</protein>
<dbReference type="Proteomes" id="UP000232323">
    <property type="component" value="Unassembled WGS sequence"/>
</dbReference>
<dbReference type="SUPFAM" id="SSF47616">
    <property type="entry name" value="GST C-terminal domain-like"/>
    <property type="match status" value="1"/>
</dbReference>
<dbReference type="InterPro" id="IPR036249">
    <property type="entry name" value="Thioredoxin-like_sf"/>
</dbReference>
<dbReference type="InterPro" id="IPR016639">
    <property type="entry name" value="GST_Omega/GSH"/>
</dbReference>
<dbReference type="PIRSF" id="PIRSF015753">
    <property type="entry name" value="GST"/>
    <property type="match status" value="1"/>
</dbReference>
<feature type="binding site" evidence="2">
    <location>
        <begin position="156"/>
        <end position="159"/>
    </location>
    <ligand>
        <name>glutathione</name>
        <dbReference type="ChEBI" id="CHEBI:57925"/>
    </ligand>
</feature>
<dbReference type="InterPro" id="IPR047047">
    <property type="entry name" value="GST_Omega-like_C"/>
</dbReference>
<dbReference type="Gene3D" id="1.20.1050.10">
    <property type="match status" value="1"/>
</dbReference>
<dbReference type="Gene3D" id="3.40.30.10">
    <property type="entry name" value="Glutaredoxin"/>
    <property type="match status" value="1"/>
</dbReference>
<dbReference type="Pfam" id="PF13409">
    <property type="entry name" value="GST_N_2"/>
    <property type="match status" value="1"/>
</dbReference>
<keyword evidence="6" id="KW-1185">Reference proteome</keyword>
<reference evidence="5 6" key="1">
    <citation type="submission" date="2017-08" db="EMBL/GenBank/DDBJ databases">
        <title>Acidophilic green algal genome provides insights into adaptation to an acidic environment.</title>
        <authorList>
            <person name="Hirooka S."/>
            <person name="Hirose Y."/>
            <person name="Kanesaki Y."/>
            <person name="Higuchi S."/>
            <person name="Fujiwara T."/>
            <person name="Onuma R."/>
            <person name="Era A."/>
            <person name="Ohbayashi R."/>
            <person name="Uzuka A."/>
            <person name="Nozaki H."/>
            <person name="Yoshikawa H."/>
            <person name="Miyagishima S.Y."/>
        </authorList>
    </citation>
    <scope>NUCLEOTIDE SEQUENCE [LARGE SCALE GENOMIC DNA]</scope>
    <source>
        <strain evidence="5 6">NIES-2499</strain>
    </source>
</reference>
<feature type="binding site" evidence="2">
    <location>
        <position position="107"/>
    </location>
    <ligand>
        <name>glutathione</name>
        <dbReference type="ChEBI" id="CHEBI:57925"/>
    </ligand>
</feature>
<dbReference type="STRING" id="1157962.A0A250XFF0"/>
<dbReference type="PANTHER" id="PTHR32419">
    <property type="entry name" value="GLUTATHIONYL-HYDROQUINONE REDUCTASE"/>
    <property type="match status" value="1"/>
</dbReference>
<accession>A0A250XFF0</accession>
<feature type="active site" description="Nucleophile" evidence="1">
    <location>
        <position position="64"/>
    </location>
</feature>
<dbReference type="SFLD" id="SFLDS00019">
    <property type="entry name" value="Glutathione_Transferase_(cytos"/>
    <property type="match status" value="1"/>
</dbReference>
<dbReference type="InterPro" id="IPR040079">
    <property type="entry name" value="Glutathione_S-Trfase"/>
</dbReference>
<dbReference type="SUPFAM" id="SSF52833">
    <property type="entry name" value="Thioredoxin-like"/>
    <property type="match status" value="1"/>
</dbReference>
<evidence type="ECO:0000256" key="2">
    <source>
        <dbReference type="PIRSR" id="PIRSR015753-2"/>
    </source>
</evidence>
<evidence type="ECO:0000313" key="5">
    <source>
        <dbReference type="EMBL" id="GAX81783.1"/>
    </source>
</evidence>
<dbReference type="AlphaFoldDB" id="A0A250XFF0"/>
<dbReference type="GO" id="GO:0005737">
    <property type="term" value="C:cytoplasm"/>
    <property type="evidence" value="ECO:0007669"/>
    <property type="project" value="TreeGrafter"/>
</dbReference>
<comment type="caution">
    <text evidence="5">The sequence shown here is derived from an EMBL/GenBank/DDBJ whole genome shotgun (WGS) entry which is preliminary data.</text>
</comment>
<dbReference type="OrthoDB" id="2309723at2759"/>
<dbReference type="EMBL" id="BEGY01000070">
    <property type="protein sequence ID" value="GAX81783.1"/>
    <property type="molecule type" value="Genomic_DNA"/>
</dbReference>
<feature type="active site" description="Proton donor/acceptor" evidence="1">
    <location>
        <position position="222"/>
    </location>
</feature>
<evidence type="ECO:0000256" key="1">
    <source>
        <dbReference type="PIRSR" id="PIRSR015753-1"/>
    </source>
</evidence>
<feature type="binding site" evidence="2">
    <location>
        <begin position="174"/>
        <end position="175"/>
    </location>
    <ligand>
        <name>glutathione</name>
        <dbReference type="ChEBI" id="CHEBI:57925"/>
    </ligand>
</feature>
<feature type="domain" description="GST C-terminal" evidence="4">
    <location>
        <begin position="199"/>
        <end position="323"/>
    </location>
</feature>
<dbReference type="Pfam" id="PF13410">
    <property type="entry name" value="GST_C_2"/>
    <property type="match status" value="1"/>
</dbReference>
<dbReference type="FunFam" id="3.40.30.10:FF:000499">
    <property type="entry name" value="Glutathione S-transferase"/>
    <property type="match status" value="1"/>
</dbReference>